<proteinExistence type="predicted"/>
<keyword evidence="2" id="KW-1185">Reference proteome</keyword>
<sequence>MAGMVRSILLLVFSPHCYDEYFIHFNFFDVPCLKATISKCLGLGIIAGSVM</sequence>
<comment type="caution">
    <text evidence="1">The sequence shown here is derived from an EMBL/GenBank/DDBJ whole genome shotgun (WGS) entry which is preliminary data.</text>
</comment>
<evidence type="ECO:0000313" key="2">
    <source>
        <dbReference type="Proteomes" id="UP001233999"/>
    </source>
</evidence>
<evidence type="ECO:0000313" key="1">
    <source>
        <dbReference type="EMBL" id="KAJ9594500.1"/>
    </source>
</evidence>
<dbReference type="AlphaFoldDB" id="A0AAD8A8J1"/>
<gene>
    <name evidence="1" type="ORF">L9F63_014112</name>
</gene>
<name>A0AAD8A8J1_DIPPU</name>
<organism evidence="1 2">
    <name type="scientific">Diploptera punctata</name>
    <name type="common">Pacific beetle cockroach</name>
    <dbReference type="NCBI Taxonomy" id="6984"/>
    <lineage>
        <taxon>Eukaryota</taxon>
        <taxon>Metazoa</taxon>
        <taxon>Ecdysozoa</taxon>
        <taxon>Arthropoda</taxon>
        <taxon>Hexapoda</taxon>
        <taxon>Insecta</taxon>
        <taxon>Pterygota</taxon>
        <taxon>Neoptera</taxon>
        <taxon>Polyneoptera</taxon>
        <taxon>Dictyoptera</taxon>
        <taxon>Blattodea</taxon>
        <taxon>Blaberoidea</taxon>
        <taxon>Blaberidae</taxon>
        <taxon>Diplopterinae</taxon>
        <taxon>Diploptera</taxon>
    </lineage>
</organism>
<protein>
    <submittedName>
        <fullName evidence="1">Uncharacterized protein</fullName>
    </submittedName>
</protein>
<dbReference type="Proteomes" id="UP001233999">
    <property type="component" value="Unassembled WGS sequence"/>
</dbReference>
<accession>A0AAD8A8J1</accession>
<feature type="non-terminal residue" evidence="1">
    <location>
        <position position="1"/>
    </location>
</feature>
<dbReference type="EMBL" id="JASPKZ010003044">
    <property type="protein sequence ID" value="KAJ9594500.1"/>
    <property type="molecule type" value="Genomic_DNA"/>
</dbReference>
<reference evidence="1" key="1">
    <citation type="journal article" date="2023" name="IScience">
        <title>Live-bearing cockroach genome reveals convergent evolutionary mechanisms linked to viviparity in insects and beyond.</title>
        <authorList>
            <person name="Fouks B."/>
            <person name="Harrison M.C."/>
            <person name="Mikhailova A.A."/>
            <person name="Marchal E."/>
            <person name="English S."/>
            <person name="Carruthers M."/>
            <person name="Jennings E.C."/>
            <person name="Chiamaka E.L."/>
            <person name="Frigard R.A."/>
            <person name="Pippel M."/>
            <person name="Attardo G.M."/>
            <person name="Benoit J.B."/>
            <person name="Bornberg-Bauer E."/>
            <person name="Tobe S.S."/>
        </authorList>
    </citation>
    <scope>NUCLEOTIDE SEQUENCE</scope>
    <source>
        <strain evidence="1">Stay&amp;Tobe</strain>
    </source>
</reference>
<reference evidence="1" key="2">
    <citation type="submission" date="2023-05" db="EMBL/GenBank/DDBJ databases">
        <authorList>
            <person name="Fouks B."/>
        </authorList>
    </citation>
    <scope>NUCLEOTIDE SEQUENCE</scope>
    <source>
        <strain evidence="1">Stay&amp;Tobe</strain>
        <tissue evidence="1">Testes</tissue>
    </source>
</reference>